<dbReference type="Pfam" id="PF08876">
    <property type="entry name" value="DUF1836"/>
    <property type="match status" value="1"/>
</dbReference>
<dbReference type="OrthoDB" id="3191472at2"/>
<evidence type="ECO:0008006" key="3">
    <source>
        <dbReference type="Google" id="ProtNLM"/>
    </source>
</evidence>
<organism evidence="1 2">
    <name type="scientific">Liquorilactobacillus oeni DSM 19972</name>
    <dbReference type="NCBI Taxonomy" id="1423777"/>
    <lineage>
        <taxon>Bacteria</taxon>
        <taxon>Bacillati</taxon>
        <taxon>Bacillota</taxon>
        <taxon>Bacilli</taxon>
        <taxon>Lactobacillales</taxon>
        <taxon>Lactobacillaceae</taxon>
        <taxon>Liquorilactobacillus</taxon>
    </lineage>
</organism>
<dbReference type="EMBL" id="AZEH01000042">
    <property type="protein sequence ID" value="KRL03938.1"/>
    <property type="molecule type" value="Genomic_DNA"/>
</dbReference>
<evidence type="ECO:0000313" key="1">
    <source>
        <dbReference type="EMBL" id="KRL03938.1"/>
    </source>
</evidence>
<dbReference type="Proteomes" id="UP000051686">
    <property type="component" value="Unassembled WGS sequence"/>
</dbReference>
<accession>A0A0R1MFL3</accession>
<dbReference type="STRING" id="1423777.FD46_GL000104"/>
<reference evidence="1 2" key="1">
    <citation type="journal article" date="2015" name="Genome Announc.">
        <title>Expanding the biotechnology potential of lactobacilli through comparative genomics of 213 strains and associated genera.</title>
        <authorList>
            <person name="Sun Z."/>
            <person name="Harris H.M."/>
            <person name="McCann A."/>
            <person name="Guo C."/>
            <person name="Argimon S."/>
            <person name="Zhang W."/>
            <person name="Yang X."/>
            <person name="Jeffery I.B."/>
            <person name="Cooney J.C."/>
            <person name="Kagawa T.F."/>
            <person name="Liu W."/>
            <person name="Song Y."/>
            <person name="Salvetti E."/>
            <person name="Wrobel A."/>
            <person name="Rasinkangas P."/>
            <person name="Parkhill J."/>
            <person name="Rea M.C."/>
            <person name="O'Sullivan O."/>
            <person name="Ritari J."/>
            <person name="Douillard F.P."/>
            <person name="Paul Ross R."/>
            <person name="Yang R."/>
            <person name="Briner A.E."/>
            <person name="Felis G.E."/>
            <person name="de Vos W.M."/>
            <person name="Barrangou R."/>
            <person name="Klaenhammer T.R."/>
            <person name="Caufield P.W."/>
            <person name="Cui Y."/>
            <person name="Zhang H."/>
            <person name="O'Toole P.W."/>
        </authorList>
    </citation>
    <scope>NUCLEOTIDE SEQUENCE [LARGE SCALE GENOMIC DNA]</scope>
    <source>
        <strain evidence="1 2">DSM 19972</strain>
    </source>
</reference>
<name>A0A0R1MFL3_9LACO</name>
<dbReference type="AlphaFoldDB" id="A0A0R1MFL3"/>
<evidence type="ECO:0000313" key="2">
    <source>
        <dbReference type="Proteomes" id="UP000051686"/>
    </source>
</evidence>
<dbReference type="PANTHER" id="PTHR40056">
    <property type="entry name" value="HYPOTHETICAL CYTOSOLIC PROTEIN"/>
    <property type="match status" value="1"/>
</dbReference>
<protein>
    <recommendedName>
        <fullName evidence="3">BS ykrK family protein</fullName>
    </recommendedName>
</protein>
<comment type="caution">
    <text evidence="1">The sequence shown here is derived from an EMBL/GenBank/DDBJ whole genome shotgun (WGS) entry which is preliminary data.</text>
</comment>
<proteinExistence type="predicted"/>
<dbReference type="InterPro" id="IPR014975">
    <property type="entry name" value="DUF1836"/>
</dbReference>
<dbReference type="PANTHER" id="PTHR40056:SF1">
    <property type="entry name" value="DUF1836 DOMAIN-CONTAINING PROTEIN"/>
    <property type="match status" value="1"/>
</dbReference>
<sequence>MDNEEFIKWLKGFSEIRLPLWSEFPDFELYMDQLINLGNRYLERLLESKITPSMVNSYVKKGLMQRPSKKKYTAANVAELVVISLLKSIYPLETIKSGIRQAIKANSISKSYDYFANLFNQTISLIGEREAALNFSYENNLMELTEQFAIHSLIYKLIGQKLVELQLPAKK</sequence>
<dbReference type="RefSeq" id="WP_057896976.1">
    <property type="nucleotide sequence ID" value="NZ_AZEH01000042.1"/>
</dbReference>
<keyword evidence="2" id="KW-1185">Reference proteome</keyword>
<gene>
    <name evidence="1" type="ORF">FD46_GL000104</name>
</gene>
<dbReference type="PATRIC" id="fig|1423777.3.peg.108"/>